<keyword evidence="7" id="KW-0472">Membrane</keyword>
<proteinExistence type="predicted"/>
<evidence type="ECO:0000256" key="3">
    <source>
        <dbReference type="ARBA" id="ARBA00022679"/>
    </source>
</evidence>
<sequence length="267" mass="29894">MDDVFNILKTPSAETPNMEDSSRSSESDTKLLDTSPKECSVDVIKGSITDMKVDVVVGSTDSRYKLPCNFVFFGSIPENDGKPNITTFVEACLQRATLLNFSSIAFPALGTGNLGYKPKVVVEQMASAIRKFKTTTPESSLKNIIIVIYPDEKKMDDFFKLKKLSTIVKVFSFTFSPCILVALLKTKSFIILFFTSPAKVFSFTFSPCILVALSFRNLLFFFILHLLQNASCIPFSPLQKLHYIKDSILFNLLLLIHFLSLHPTRIA</sequence>
<dbReference type="GO" id="GO:0003714">
    <property type="term" value="F:transcription corepressor activity"/>
    <property type="evidence" value="ECO:0007669"/>
    <property type="project" value="TreeGrafter"/>
</dbReference>
<dbReference type="Gene3D" id="3.40.220.10">
    <property type="entry name" value="Leucine Aminopeptidase, subunit E, domain 1"/>
    <property type="match status" value="1"/>
</dbReference>
<evidence type="ECO:0000259" key="8">
    <source>
        <dbReference type="PROSITE" id="PS51154"/>
    </source>
</evidence>
<evidence type="ECO:0000256" key="1">
    <source>
        <dbReference type="ARBA" id="ARBA00004123"/>
    </source>
</evidence>
<protein>
    <submittedName>
        <fullName evidence="9">PARP10_14_15</fullName>
        <ecNumber evidence="9">2.4.2.30</ecNumber>
    </submittedName>
</protein>
<keyword evidence="3 9" id="KW-0808">Transferase</keyword>
<evidence type="ECO:0000313" key="10">
    <source>
        <dbReference type="Proteomes" id="UP000597762"/>
    </source>
</evidence>
<accession>A0A812DQA5</accession>
<name>A0A812DQA5_ACAPH</name>
<dbReference type="InterPro" id="IPR002589">
    <property type="entry name" value="Macro_dom"/>
</dbReference>
<organism evidence="9 10">
    <name type="scientific">Acanthosepion pharaonis</name>
    <name type="common">Pharaoh cuttlefish</name>
    <name type="synonym">Sepia pharaonis</name>
    <dbReference type="NCBI Taxonomy" id="158019"/>
    <lineage>
        <taxon>Eukaryota</taxon>
        <taxon>Metazoa</taxon>
        <taxon>Spiralia</taxon>
        <taxon>Lophotrochozoa</taxon>
        <taxon>Mollusca</taxon>
        <taxon>Cephalopoda</taxon>
        <taxon>Coleoidea</taxon>
        <taxon>Decapodiformes</taxon>
        <taxon>Sepiida</taxon>
        <taxon>Sepiina</taxon>
        <taxon>Sepiidae</taxon>
        <taxon>Acanthosepion</taxon>
    </lineage>
</organism>
<dbReference type="SUPFAM" id="SSF52949">
    <property type="entry name" value="Macro domain-like"/>
    <property type="match status" value="1"/>
</dbReference>
<dbReference type="GO" id="GO:0003950">
    <property type="term" value="F:NAD+ poly-ADP-ribosyltransferase activity"/>
    <property type="evidence" value="ECO:0007669"/>
    <property type="project" value="UniProtKB-EC"/>
</dbReference>
<reference evidence="9" key="1">
    <citation type="submission" date="2021-01" db="EMBL/GenBank/DDBJ databases">
        <authorList>
            <person name="Li R."/>
            <person name="Bekaert M."/>
        </authorList>
    </citation>
    <scope>NUCLEOTIDE SEQUENCE</scope>
    <source>
        <strain evidence="9">Farmed</strain>
    </source>
</reference>
<feature type="transmembrane region" description="Helical" evidence="7">
    <location>
        <begin position="200"/>
        <end position="227"/>
    </location>
</feature>
<feature type="transmembrane region" description="Helical" evidence="7">
    <location>
        <begin position="170"/>
        <end position="194"/>
    </location>
</feature>
<keyword evidence="10" id="KW-1185">Reference proteome</keyword>
<dbReference type="PROSITE" id="PS51154">
    <property type="entry name" value="MACRO"/>
    <property type="match status" value="1"/>
</dbReference>
<keyword evidence="7" id="KW-1133">Transmembrane helix</keyword>
<keyword evidence="2 9" id="KW-0328">Glycosyltransferase</keyword>
<dbReference type="AlphaFoldDB" id="A0A812DQA5"/>
<dbReference type="Proteomes" id="UP000597762">
    <property type="component" value="Unassembled WGS sequence"/>
</dbReference>
<evidence type="ECO:0000256" key="2">
    <source>
        <dbReference type="ARBA" id="ARBA00022676"/>
    </source>
</evidence>
<keyword evidence="4" id="KW-0520">NAD</keyword>
<feature type="domain" description="Macro" evidence="8">
    <location>
        <begin position="1"/>
        <end position="165"/>
    </location>
</feature>
<gene>
    <name evidence="9" type="ORF">SPHA_57132</name>
</gene>
<dbReference type="GO" id="GO:0005634">
    <property type="term" value="C:nucleus"/>
    <property type="evidence" value="ECO:0007669"/>
    <property type="project" value="UniProtKB-SubCell"/>
</dbReference>
<dbReference type="GO" id="GO:0010629">
    <property type="term" value="P:negative regulation of gene expression"/>
    <property type="evidence" value="ECO:0007669"/>
    <property type="project" value="TreeGrafter"/>
</dbReference>
<keyword evidence="7" id="KW-0812">Transmembrane</keyword>
<keyword evidence="5" id="KW-0539">Nucleus</keyword>
<dbReference type="InterPro" id="IPR052056">
    <property type="entry name" value="Mono-ARTD/PARP"/>
</dbReference>
<evidence type="ECO:0000313" key="9">
    <source>
        <dbReference type="EMBL" id="CAE1304567.1"/>
    </source>
</evidence>
<evidence type="ECO:0000256" key="4">
    <source>
        <dbReference type="ARBA" id="ARBA00023027"/>
    </source>
</evidence>
<feature type="compositionally biased region" description="Basic and acidic residues" evidence="6">
    <location>
        <begin position="20"/>
        <end position="34"/>
    </location>
</feature>
<dbReference type="EMBL" id="CAHIKZ030003838">
    <property type="protein sequence ID" value="CAE1304567.1"/>
    <property type="molecule type" value="Genomic_DNA"/>
</dbReference>
<dbReference type="EC" id="2.4.2.30" evidence="9"/>
<dbReference type="Pfam" id="PF01661">
    <property type="entry name" value="Macro"/>
    <property type="match status" value="1"/>
</dbReference>
<comment type="subcellular location">
    <subcellularLocation>
        <location evidence="1">Nucleus</location>
    </subcellularLocation>
</comment>
<dbReference type="OrthoDB" id="6161610at2759"/>
<dbReference type="PANTHER" id="PTHR14453:SF67">
    <property type="entry name" value="POLY [ADP-RIBOSE] POLYMERASE"/>
    <property type="match status" value="1"/>
</dbReference>
<comment type="caution">
    <text evidence="9">The sequence shown here is derived from an EMBL/GenBank/DDBJ whole genome shotgun (WGS) entry which is preliminary data.</text>
</comment>
<feature type="region of interest" description="Disordered" evidence="6">
    <location>
        <begin position="9"/>
        <end position="34"/>
    </location>
</feature>
<evidence type="ECO:0000256" key="7">
    <source>
        <dbReference type="SAM" id="Phobius"/>
    </source>
</evidence>
<dbReference type="GO" id="GO:0005737">
    <property type="term" value="C:cytoplasm"/>
    <property type="evidence" value="ECO:0007669"/>
    <property type="project" value="TreeGrafter"/>
</dbReference>
<dbReference type="InterPro" id="IPR043472">
    <property type="entry name" value="Macro_dom-like"/>
</dbReference>
<dbReference type="PANTHER" id="PTHR14453">
    <property type="entry name" value="PARP/ZINC FINGER CCCH TYPE DOMAIN CONTAINING PROTEIN"/>
    <property type="match status" value="1"/>
</dbReference>
<evidence type="ECO:0000256" key="5">
    <source>
        <dbReference type="ARBA" id="ARBA00023242"/>
    </source>
</evidence>
<evidence type="ECO:0000256" key="6">
    <source>
        <dbReference type="SAM" id="MobiDB-lite"/>
    </source>
</evidence>